<sequence>MNFFNTIRNYSTRYLSGSRARPIVFAPLPPKRDGEHVMSFLQNKLLAKYDPTGQRRKLAETLRAGDMIKVTYGDKSTAFGRIIAIKRGHNNVGHNILMRNKIGGLGVEVRVPLFNPTIKNIEVMHKPEKYLSRRKHFYIRNTKHDVGNIEDFLTRERIAKNQSN</sequence>
<accession>A0ACA9YFG0</accession>
<keyword evidence="1" id="KW-0689">Ribosomal protein</keyword>
<protein>
    <submittedName>
        <fullName evidence="1">54S ribosomal protein Img1p, mitochondrial</fullName>
    </submittedName>
</protein>
<evidence type="ECO:0000313" key="1">
    <source>
        <dbReference type="EMBL" id="CAH6723833.1"/>
    </source>
</evidence>
<evidence type="ECO:0000313" key="2">
    <source>
        <dbReference type="Proteomes" id="UP001152531"/>
    </source>
</evidence>
<comment type="caution">
    <text evidence="1">The sequence shown here is derived from an EMBL/GenBank/DDBJ whole genome shotgun (WGS) entry which is preliminary data.</text>
</comment>
<reference evidence="1" key="1">
    <citation type="submission" date="2022-06" db="EMBL/GenBank/DDBJ databases">
        <authorList>
            <person name="Legras J.-L."/>
            <person name="Devillers H."/>
            <person name="Grondin C."/>
        </authorList>
    </citation>
    <scope>NUCLEOTIDE SEQUENCE</scope>
    <source>
        <strain evidence="1">CLIB 1444</strain>
    </source>
</reference>
<dbReference type="Proteomes" id="UP001152531">
    <property type="component" value="Unassembled WGS sequence"/>
</dbReference>
<organism evidence="1 2">
    <name type="scientific">[Candida] jaroonii</name>
    <dbReference type="NCBI Taxonomy" id="467808"/>
    <lineage>
        <taxon>Eukaryota</taxon>
        <taxon>Fungi</taxon>
        <taxon>Dikarya</taxon>
        <taxon>Ascomycota</taxon>
        <taxon>Saccharomycotina</taxon>
        <taxon>Pichiomycetes</taxon>
        <taxon>Debaryomycetaceae</taxon>
        <taxon>Yamadazyma</taxon>
    </lineage>
</organism>
<proteinExistence type="predicted"/>
<name>A0ACA9YFG0_9ASCO</name>
<gene>
    <name evidence="1" type="ORF">CLIB1444_21S00408</name>
</gene>
<dbReference type="EMBL" id="CALSDN010000021">
    <property type="protein sequence ID" value="CAH6723833.1"/>
    <property type="molecule type" value="Genomic_DNA"/>
</dbReference>
<keyword evidence="1" id="KW-0687">Ribonucleoprotein</keyword>
<keyword evidence="2" id="KW-1185">Reference proteome</keyword>